<dbReference type="EMBL" id="CAJVPV010058160">
    <property type="protein sequence ID" value="CAG8787583.1"/>
    <property type="molecule type" value="Genomic_DNA"/>
</dbReference>
<evidence type="ECO:0000313" key="1">
    <source>
        <dbReference type="EMBL" id="CAG8787583.1"/>
    </source>
</evidence>
<dbReference type="Proteomes" id="UP000789342">
    <property type="component" value="Unassembled WGS sequence"/>
</dbReference>
<sequence>LLSDVGRGFDVVTLVSEQQKKCLLLVRVLVNSQRFPLSLSPWTLSVEIVMRFLRLFVVKDDLVIDFIVVVGGIDVDRELV</sequence>
<evidence type="ECO:0000313" key="2">
    <source>
        <dbReference type="Proteomes" id="UP000789342"/>
    </source>
</evidence>
<proteinExistence type="predicted"/>
<reference evidence="1" key="1">
    <citation type="submission" date="2021-06" db="EMBL/GenBank/DDBJ databases">
        <authorList>
            <person name="Kallberg Y."/>
            <person name="Tangrot J."/>
            <person name="Rosling A."/>
        </authorList>
    </citation>
    <scope>NUCLEOTIDE SEQUENCE</scope>
    <source>
        <strain evidence="1">CL551</strain>
    </source>
</reference>
<keyword evidence="2" id="KW-1185">Reference proteome</keyword>
<name>A0A9N9JM33_9GLOM</name>
<gene>
    <name evidence="1" type="ORF">AMORRO_LOCUS17861</name>
</gene>
<feature type="non-terminal residue" evidence="1">
    <location>
        <position position="80"/>
    </location>
</feature>
<dbReference type="AlphaFoldDB" id="A0A9N9JM33"/>
<feature type="non-terminal residue" evidence="1">
    <location>
        <position position="1"/>
    </location>
</feature>
<comment type="caution">
    <text evidence="1">The sequence shown here is derived from an EMBL/GenBank/DDBJ whole genome shotgun (WGS) entry which is preliminary data.</text>
</comment>
<protein>
    <submittedName>
        <fullName evidence="1">18756_t:CDS:1</fullName>
    </submittedName>
</protein>
<accession>A0A9N9JM33</accession>
<organism evidence="1 2">
    <name type="scientific">Acaulospora morrowiae</name>
    <dbReference type="NCBI Taxonomy" id="94023"/>
    <lineage>
        <taxon>Eukaryota</taxon>
        <taxon>Fungi</taxon>
        <taxon>Fungi incertae sedis</taxon>
        <taxon>Mucoromycota</taxon>
        <taxon>Glomeromycotina</taxon>
        <taxon>Glomeromycetes</taxon>
        <taxon>Diversisporales</taxon>
        <taxon>Acaulosporaceae</taxon>
        <taxon>Acaulospora</taxon>
    </lineage>
</organism>